<name>A0AAF0ZD66_SOLVR</name>
<evidence type="ECO:0000313" key="2">
    <source>
        <dbReference type="Proteomes" id="UP001234989"/>
    </source>
</evidence>
<dbReference type="AlphaFoldDB" id="A0AAF0ZD66"/>
<proteinExistence type="predicted"/>
<gene>
    <name evidence="1" type="ORF">MTR67_031096</name>
</gene>
<dbReference type="EMBL" id="CP133618">
    <property type="protein sequence ID" value="WMV37711.1"/>
    <property type="molecule type" value="Genomic_DNA"/>
</dbReference>
<accession>A0AAF0ZD66</accession>
<sequence length="81" mass="9369">MRTPTLAKQAAKAACKLHLEGIEARRALAPPRSKKSVRNADSTVLKFNTKYFQGTAPRRRLVLRRKCRNSEIYFYFIKESI</sequence>
<keyword evidence="2" id="KW-1185">Reference proteome</keyword>
<organism evidence="1 2">
    <name type="scientific">Solanum verrucosum</name>
    <dbReference type="NCBI Taxonomy" id="315347"/>
    <lineage>
        <taxon>Eukaryota</taxon>
        <taxon>Viridiplantae</taxon>
        <taxon>Streptophyta</taxon>
        <taxon>Embryophyta</taxon>
        <taxon>Tracheophyta</taxon>
        <taxon>Spermatophyta</taxon>
        <taxon>Magnoliopsida</taxon>
        <taxon>eudicotyledons</taxon>
        <taxon>Gunneridae</taxon>
        <taxon>Pentapetalae</taxon>
        <taxon>asterids</taxon>
        <taxon>lamiids</taxon>
        <taxon>Solanales</taxon>
        <taxon>Solanaceae</taxon>
        <taxon>Solanoideae</taxon>
        <taxon>Solaneae</taxon>
        <taxon>Solanum</taxon>
    </lineage>
</organism>
<reference evidence="1" key="1">
    <citation type="submission" date="2023-08" db="EMBL/GenBank/DDBJ databases">
        <title>A de novo genome assembly of Solanum verrucosum Schlechtendal, a Mexican diploid species geographically isolated from the other diploid A-genome species in potato relatives.</title>
        <authorList>
            <person name="Hosaka K."/>
        </authorList>
    </citation>
    <scope>NUCLEOTIDE SEQUENCE</scope>
    <source>
        <tissue evidence="1">Young leaves</tissue>
    </source>
</reference>
<protein>
    <submittedName>
        <fullName evidence="1">Uncharacterized protein</fullName>
    </submittedName>
</protein>
<dbReference type="Proteomes" id="UP001234989">
    <property type="component" value="Chromosome 7"/>
</dbReference>
<evidence type="ECO:0000313" key="1">
    <source>
        <dbReference type="EMBL" id="WMV37711.1"/>
    </source>
</evidence>